<dbReference type="RefSeq" id="WP_344604438.1">
    <property type="nucleotide sequence ID" value="NZ_BAAATK010000021.1"/>
</dbReference>
<protein>
    <submittedName>
        <fullName evidence="2">Uncharacterized protein</fullName>
    </submittedName>
</protein>
<dbReference type="Proteomes" id="UP001500460">
    <property type="component" value="Unassembled WGS sequence"/>
</dbReference>
<organism evidence="2 3">
    <name type="scientific">Streptomyces glaucus</name>
    <dbReference type="NCBI Taxonomy" id="284029"/>
    <lineage>
        <taxon>Bacteria</taxon>
        <taxon>Bacillati</taxon>
        <taxon>Actinomycetota</taxon>
        <taxon>Actinomycetes</taxon>
        <taxon>Kitasatosporales</taxon>
        <taxon>Streptomycetaceae</taxon>
        <taxon>Streptomyces</taxon>
    </lineage>
</organism>
<name>A0ABN3JVH2_9ACTN</name>
<keyword evidence="3" id="KW-1185">Reference proteome</keyword>
<feature type="compositionally biased region" description="Basic and acidic residues" evidence="1">
    <location>
        <begin position="22"/>
        <end position="31"/>
    </location>
</feature>
<comment type="caution">
    <text evidence="2">The sequence shown here is derived from an EMBL/GenBank/DDBJ whole genome shotgun (WGS) entry which is preliminary data.</text>
</comment>
<sequence>MTSHVDEQIQARITAAKNKRQQRAELDENRAHGLTARHLAKMARWETEDPE</sequence>
<evidence type="ECO:0000256" key="1">
    <source>
        <dbReference type="SAM" id="MobiDB-lite"/>
    </source>
</evidence>
<gene>
    <name evidence="2" type="ORF">GCM10010421_35280</name>
</gene>
<accession>A0ABN3JVH2</accession>
<evidence type="ECO:0000313" key="3">
    <source>
        <dbReference type="Proteomes" id="UP001500460"/>
    </source>
</evidence>
<evidence type="ECO:0000313" key="2">
    <source>
        <dbReference type="EMBL" id="GAA2441516.1"/>
    </source>
</evidence>
<dbReference type="EMBL" id="BAAATK010000021">
    <property type="protein sequence ID" value="GAA2441516.1"/>
    <property type="molecule type" value="Genomic_DNA"/>
</dbReference>
<feature type="region of interest" description="Disordered" evidence="1">
    <location>
        <begin position="16"/>
        <end position="51"/>
    </location>
</feature>
<reference evidence="2 3" key="1">
    <citation type="journal article" date="2019" name="Int. J. Syst. Evol. Microbiol.">
        <title>The Global Catalogue of Microorganisms (GCM) 10K type strain sequencing project: providing services to taxonomists for standard genome sequencing and annotation.</title>
        <authorList>
            <consortium name="The Broad Institute Genomics Platform"/>
            <consortium name="The Broad Institute Genome Sequencing Center for Infectious Disease"/>
            <person name="Wu L."/>
            <person name="Ma J."/>
        </authorList>
    </citation>
    <scope>NUCLEOTIDE SEQUENCE [LARGE SCALE GENOMIC DNA]</scope>
    <source>
        <strain evidence="2 3">JCM 6922</strain>
    </source>
</reference>
<proteinExistence type="predicted"/>